<dbReference type="InterPro" id="IPR000182">
    <property type="entry name" value="GNAT_dom"/>
</dbReference>
<dbReference type="GO" id="GO:0005840">
    <property type="term" value="C:ribosome"/>
    <property type="evidence" value="ECO:0007669"/>
    <property type="project" value="UniProtKB-KW"/>
</dbReference>
<evidence type="ECO:0000313" key="4">
    <source>
        <dbReference type="EMBL" id="GEL46122.1"/>
    </source>
</evidence>
<reference evidence="5 7" key="2">
    <citation type="submission" date="2020-08" db="EMBL/GenBank/DDBJ databases">
        <title>Sequencing the genomes of 1000 actinobacteria strains.</title>
        <authorList>
            <person name="Klenk H.-P."/>
        </authorList>
    </citation>
    <scope>NUCLEOTIDE SEQUENCE [LARGE SCALE GENOMIC DNA]</scope>
    <source>
        <strain evidence="5 7">DSM 9581</strain>
    </source>
</reference>
<dbReference type="AlphaFoldDB" id="A0A511FA47"/>
<dbReference type="InterPro" id="IPR016181">
    <property type="entry name" value="Acyl_CoA_acyltransferase"/>
</dbReference>
<dbReference type="SUPFAM" id="SSF55729">
    <property type="entry name" value="Acyl-CoA N-acyltransferases (Nat)"/>
    <property type="match status" value="1"/>
</dbReference>
<gene>
    <name evidence="4" type="ORF">CHO01_12380</name>
    <name evidence="5" type="ORF">HNR08_004100</name>
</gene>
<organism evidence="4 6">
    <name type="scientific">Cellulomonas hominis</name>
    <dbReference type="NCBI Taxonomy" id="156981"/>
    <lineage>
        <taxon>Bacteria</taxon>
        <taxon>Bacillati</taxon>
        <taxon>Actinomycetota</taxon>
        <taxon>Actinomycetes</taxon>
        <taxon>Micrococcales</taxon>
        <taxon>Cellulomonadaceae</taxon>
        <taxon>Cellulomonas</taxon>
    </lineage>
</organism>
<keyword evidence="5" id="KW-0687">Ribonucleoprotein</keyword>
<protein>
    <submittedName>
        <fullName evidence="4">N-acetyltransferase</fullName>
    </submittedName>
    <submittedName>
        <fullName evidence="5">Ribosomal protein S18 acetylase RimI-like enzyme</fullName>
    </submittedName>
</protein>
<evidence type="ECO:0000313" key="6">
    <source>
        <dbReference type="Proteomes" id="UP000321723"/>
    </source>
</evidence>
<reference evidence="4 6" key="1">
    <citation type="submission" date="2019-07" db="EMBL/GenBank/DDBJ databases">
        <title>Whole genome shotgun sequence of Cellulomonas hominis NBRC 16055.</title>
        <authorList>
            <person name="Hosoyama A."/>
            <person name="Uohara A."/>
            <person name="Ohji S."/>
            <person name="Ichikawa N."/>
        </authorList>
    </citation>
    <scope>NUCLEOTIDE SEQUENCE [LARGE SCALE GENOMIC DNA]</scope>
    <source>
        <strain evidence="4 6">NBRC 16055</strain>
    </source>
</reference>
<keyword evidence="1 4" id="KW-0808">Transferase</keyword>
<dbReference type="GO" id="GO:0016747">
    <property type="term" value="F:acyltransferase activity, transferring groups other than amino-acyl groups"/>
    <property type="evidence" value="ECO:0007669"/>
    <property type="project" value="InterPro"/>
</dbReference>
<dbReference type="RefSeq" id="WP_246802980.1">
    <property type="nucleotide sequence ID" value="NZ_BJVQ01000011.1"/>
</dbReference>
<proteinExistence type="predicted"/>
<evidence type="ECO:0000256" key="2">
    <source>
        <dbReference type="ARBA" id="ARBA00023315"/>
    </source>
</evidence>
<feature type="domain" description="N-acetyltransferase" evidence="3">
    <location>
        <begin position="5"/>
        <end position="157"/>
    </location>
</feature>
<accession>A0A511FA47</accession>
<keyword evidence="6" id="KW-1185">Reference proteome</keyword>
<evidence type="ECO:0000313" key="7">
    <source>
        <dbReference type="Proteomes" id="UP000564629"/>
    </source>
</evidence>
<dbReference type="Pfam" id="PF00583">
    <property type="entry name" value="Acetyltransf_1"/>
    <property type="match status" value="1"/>
</dbReference>
<dbReference type="EMBL" id="JACHDN010000001">
    <property type="protein sequence ID" value="MBB5475364.1"/>
    <property type="molecule type" value="Genomic_DNA"/>
</dbReference>
<sequence>MTPATRVRPAADADRAAWAAMFADYRAGAGLAPDPDAVARVWTWVCDPAHPLRALLAVTEDGPVGFAHARRFPRPILGAEGVYLDDLYTSPSARGRGVARALLGELAAQARAEGLGVVRWTTRPGNAAARRLYDAVATVADSVTYDLVPAEAADPVR</sequence>
<dbReference type="CDD" id="cd04301">
    <property type="entry name" value="NAT_SF"/>
    <property type="match status" value="1"/>
</dbReference>
<evidence type="ECO:0000259" key="3">
    <source>
        <dbReference type="PROSITE" id="PS51186"/>
    </source>
</evidence>
<dbReference type="EMBL" id="BJVQ01000011">
    <property type="protein sequence ID" value="GEL46122.1"/>
    <property type="molecule type" value="Genomic_DNA"/>
</dbReference>
<keyword evidence="2" id="KW-0012">Acyltransferase</keyword>
<dbReference type="Proteomes" id="UP000564629">
    <property type="component" value="Unassembled WGS sequence"/>
</dbReference>
<dbReference type="PANTHER" id="PTHR43877">
    <property type="entry name" value="AMINOALKYLPHOSPHONATE N-ACETYLTRANSFERASE-RELATED-RELATED"/>
    <property type="match status" value="1"/>
</dbReference>
<dbReference type="Proteomes" id="UP000321723">
    <property type="component" value="Unassembled WGS sequence"/>
</dbReference>
<dbReference type="PANTHER" id="PTHR43877:SF2">
    <property type="entry name" value="AMINOALKYLPHOSPHONATE N-ACETYLTRANSFERASE-RELATED"/>
    <property type="match status" value="1"/>
</dbReference>
<evidence type="ECO:0000256" key="1">
    <source>
        <dbReference type="ARBA" id="ARBA00022679"/>
    </source>
</evidence>
<dbReference type="InterPro" id="IPR050832">
    <property type="entry name" value="Bact_Acetyltransf"/>
</dbReference>
<keyword evidence="5" id="KW-0689">Ribosomal protein</keyword>
<dbReference type="Gene3D" id="3.40.630.30">
    <property type="match status" value="1"/>
</dbReference>
<name>A0A511FA47_9CELL</name>
<comment type="caution">
    <text evidence="4">The sequence shown here is derived from an EMBL/GenBank/DDBJ whole genome shotgun (WGS) entry which is preliminary data.</text>
</comment>
<dbReference type="PROSITE" id="PS51186">
    <property type="entry name" value="GNAT"/>
    <property type="match status" value="1"/>
</dbReference>
<evidence type="ECO:0000313" key="5">
    <source>
        <dbReference type="EMBL" id="MBB5475364.1"/>
    </source>
</evidence>